<dbReference type="EMBL" id="VITW01000006">
    <property type="protein sequence ID" value="TWB72434.1"/>
    <property type="molecule type" value="Genomic_DNA"/>
</dbReference>
<evidence type="ECO:0000259" key="2">
    <source>
        <dbReference type="Pfam" id="PF22483"/>
    </source>
</evidence>
<dbReference type="PANTHER" id="PTHR35004:SF7">
    <property type="entry name" value="INTEGRASE PROTEIN"/>
    <property type="match status" value="1"/>
</dbReference>
<feature type="compositionally biased region" description="Polar residues" evidence="1">
    <location>
        <begin position="249"/>
        <end position="260"/>
    </location>
</feature>
<proteinExistence type="predicted"/>
<gene>
    <name evidence="3" type="ORF">FBZ95_106149</name>
</gene>
<feature type="compositionally biased region" description="Low complexity" evidence="1">
    <location>
        <begin position="385"/>
        <end position="412"/>
    </location>
</feature>
<feature type="compositionally biased region" description="Basic and acidic residues" evidence="1">
    <location>
        <begin position="209"/>
        <end position="220"/>
    </location>
</feature>
<accession>A0A560JSD9</accession>
<dbReference type="AlphaFoldDB" id="A0A560JSD9"/>
<feature type="region of interest" description="Disordered" evidence="1">
    <location>
        <begin position="193"/>
        <end position="285"/>
    </location>
</feature>
<reference evidence="3 4" key="1">
    <citation type="submission" date="2019-06" db="EMBL/GenBank/DDBJ databases">
        <title>Genomic Encyclopedia of Type Strains, Phase IV (KMG-V): Genome sequencing to study the core and pangenomes of soil and plant-associated prokaryotes.</title>
        <authorList>
            <person name="Whitman W."/>
        </authorList>
    </citation>
    <scope>NUCLEOTIDE SEQUENCE [LARGE SCALE GENOMIC DNA]</scope>
    <source>
        <strain evidence="3 4">BR 10556</strain>
    </source>
</reference>
<dbReference type="PANTHER" id="PTHR35004">
    <property type="entry name" value="TRANSPOSASE RV3428C-RELATED"/>
    <property type="match status" value="1"/>
</dbReference>
<dbReference type="InterPro" id="IPR054353">
    <property type="entry name" value="IstA-like_C"/>
</dbReference>
<organism evidence="3 4">
    <name type="scientific">Bradyrhizobium sacchari</name>
    <dbReference type="NCBI Taxonomy" id="1399419"/>
    <lineage>
        <taxon>Bacteria</taxon>
        <taxon>Pseudomonadati</taxon>
        <taxon>Pseudomonadota</taxon>
        <taxon>Alphaproteobacteria</taxon>
        <taxon>Hyphomicrobiales</taxon>
        <taxon>Nitrobacteraceae</taxon>
        <taxon>Bradyrhizobium</taxon>
    </lineage>
</organism>
<keyword evidence="4" id="KW-1185">Reference proteome</keyword>
<dbReference type="Proteomes" id="UP000315914">
    <property type="component" value="Unassembled WGS sequence"/>
</dbReference>
<feature type="compositionally biased region" description="Polar residues" evidence="1">
    <location>
        <begin position="371"/>
        <end position="381"/>
    </location>
</feature>
<evidence type="ECO:0000313" key="4">
    <source>
        <dbReference type="Proteomes" id="UP000315914"/>
    </source>
</evidence>
<feature type="compositionally biased region" description="Low complexity" evidence="1">
    <location>
        <begin position="350"/>
        <end position="370"/>
    </location>
</feature>
<dbReference type="Pfam" id="PF22483">
    <property type="entry name" value="Mu-transpos_C_2"/>
    <property type="match status" value="1"/>
</dbReference>
<evidence type="ECO:0000313" key="3">
    <source>
        <dbReference type="EMBL" id="TWB72434.1"/>
    </source>
</evidence>
<comment type="caution">
    <text evidence="3">The sequence shown here is derived from an EMBL/GenBank/DDBJ whole genome shotgun (WGS) entry which is preliminary data.</text>
</comment>
<protein>
    <recommendedName>
        <fullName evidence="2">Transposase for insertion sequence element IS21-like C-terminal domain-containing protein</fullName>
    </recommendedName>
</protein>
<sequence>MKTAVETIFFGKGRLYDRRFMQMCSHYLVDPVACMPASGWEMGHVKNQIGLVRERFFTPRLRFKHLDEPNAWLLDKCIACAKAHPHPELAEQTIWEVFEAERPKLVPYAGRFDGFHALTASVSKTCLVRFDNNKYSVAASAVGRPVEAQGYADRIVIRQDGSIVAEHPRSFGCRGETTYDPWQYVPVLARKPGALRNGAPSRTGTPSSDRADPAQADQHRRWQSRSTSPMRADGRSAGGGSRLCRSGQGPPTSRSTSWPRNANPLHRKHHDAGRTDAPSCADRRLCPLRQPPEDLLMERTQIFDLMGELKLYGMKAAFDEVMANTIKRQHDLSASSATCATPRSTRSRPGRSSTSSPLPSCRLPRISPPSNSKARQSTKRSSPILPAVASSLSSTTSSWSAARAPARPIWPSQLPGAASDQVPVAASIR</sequence>
<feature type="region of interest" description="Disordered" evidence="1">
    <location>
        <begin position="330"/>
        <end position="429"/>
    </location>
</feature>
<feature type="domain" description="Transposase for insertion sequence element IS21-like C-terminal" evidence="2">
    <location>
        <begin position="111"/>
        <end position="180"/>
    </location>
</feature>
<evidence type="ECO:0000256" key="1">
    <source>
        <dbReference type="SAM" id="MobiDB-lite"/>
    </source>
</evidence>
<name>A0A560JSD9_9BRAD</name>